<gene>
    <name evidence="1" type="ORF">ACIBG2_04975</name>
</gene>
<dbReference type="RefSeq" id="WP_397079005.1">
    <property type="nucleotide sequence ID" value="NZ_JBITGY010000001.1"/>
</dbReference>
<comment type="caution">
    <text evidence="1">The sequence shown here is derived from an EMBL/GenBank/DDBJ whole genome shotgun (WGS) entry which is preliminary data.</text>
</comment>
<evidence type="ECO:0008006" key="3">
    <source>
        <dbReference type="Google" id="ProtNLM"/>
    </source>
</evidence>
<sequence length="115" mass="12427">MTITGISSQTAASATKTNLLRRKGMYAAATALIGGLATLLDSKAAHADPLGSPCCELATGRWCPYTTGRDRWYCTTGNRTYWTCRTSSGRTVFCGECADGGDCYSGPFYCSIWYY</sequence>
<evidence type="ECO:0000313" key="1">
    <source>
        <dbReference type="EMBL" id="MFI6496710.1"/>
    </source>
</evidence>
<name>A0ABW7YLC3_9ACTN</name>
<accession>A0ABW7YLC3</accession>
<evidence type="ECO:0000313" key="2">
    <source>
        <dbReference type="Proteomes" id="UP001612741"/>
    </source>
</evidence>
<dbReference type="EMBL" id="JBITGY010000001">
    <property type="protein sequence ID" value="MFI6496710.1"/>
    <property type="molecule type" value="Genomic_DNA"/>
</dbReference>
<reference evidence="1 2" key="1">
    <citation type="submission" date="2024-10" db="EMBL/GenBank/DDBJ databases">
        <title>The Natural Products Discovery Center: Release of the First 8490 Sequenced Strains for Exploring Actinobacteria Biosynthetic Diversity.</title>
        <authorList>
            <person name="Kalkreuter E."/>
            <person name="Kautsar S.A."/>
            <person name="Yang D."/>
            <person name="Bader C.D."/>
            <person name="Teijaro C.N."/>
            <person name="Fluegel L."/>
            <person name="Davis C.M."/>
            <person name="Simpson J.R."/>
            <person name="Lauterbach L."/>
            <person name="Steele A.D."/>
            <person name="Gui C."/>
            <person name="Meng S."/>
            <person name="Li G."/>
            <person name="Viehrig K."/>
            <person name="Ye F."/>
            <person name="Su P."/>
            <person name="Kiefer A.F."/>
            <person name="Nichols A."/>
            <person name="Cepeda A.J."/>
            <person name="Yan W."/>
            <person name="Fan B."/>
            <person name="Jiang Y."/>
            <person name="Adhikari A."/>
            <person name="Zheng C.-J."/>
            <person name="Schuster L."/>
            <person name="Cowan T.M."/>
            <person name="Smanski M.J."/>
            <person name="Chevrette M.G."/>
            <person name="De Carvalho L.P.S."/>
            <person name="Shen B."/>
        </authorList>
    </citation>
    <scope>NUCLEOTIDE SEQUENCE [LARGE SCALE GENOMIC DNA]</scope>
    <source>
        <strain evidence="1 2">NPDC050545</strain>
    </source>
</reference>
<keyword evidence="2" id="KW-1185">Reference proteome</keyword>
<proteinExistence type="predicted"/>
<protein>
    <recommendedName>
        <fullName evidence="3">Twin-arginine translocation signal domain-containing protein</fullName>
    </recommendedName>
</protein>
<dbReference type="Proteomes" id="UP001612741">
    <property type="component" value="Unassembled WGS sequence"/>
</dbReference>
<organism evidence="1 2">
    <name type="scientific">Nonomuraea typhae</name>
    <dbReference type="NCBI Taxonomy" id="2603600"/>
    <lineage>
        <taxon>Bacteria</taxon>
        <taxon>Bacillati</taxon>
        <taxon>Actinomycetota</taxon>
        <taxon>Actinomycetes</taxon>
        <taxon>Streptosporangiales</taxon>
        <taxon>Streptosporangiaceae</taxon>
        <taxon>Nonomuraea</taxon>
    </lineage>
</organism>